<dbReference type="KEGG" id="ccl:Clocl_0700"/>
<dbReference type="InterPro" id="IPR025402">
    <property type="entry name" value="DMP19_C"/>
</dbReference>
<evidence type="ECO:0000313" key="3">
    <source>
        <dbReference type="Proteomes" id="UP000005435"/>
    </source>
</evidence>
<reference evidence="2 3" key="2">
    <citation type="journal article" date="2012" name="Stand. Genomic Sci.">
        <title>Complete Genome Sequence of Clostridium clariflavum DSM 19732.</title>
        <authorList>
            <person name="Izquierdo J.A."/>
            <person name="Goodwin L."/>
            <person name="Davenport K.W."/>
            <person name="Teshima H."/>
            <person name="Bruce D."/>
            <person name="Detter C."/>
            <person name="Tapia R."/>
            <person name="Han S."/>
            <person name="Land M."/>
            <person name="Hauser L."/>
            <person name="Jeffries C.D."/>
            <person name="Han J."/>
            <person name="Pitluck S."/>
            <person name="Nolan M."/>
            <person name="Chen A."/>
            <person name="Huntemann M."/>
            <person name="Mavromatis K."/>
            <person name="Mikhailova N."/>
            <person name="Liolios K."/>
            <person name="Woyke T."/>
            <person name="Lynd L.R."/>
        </authorList>
    </citation>
    <scope>NUCLEOTIDE SEQUENCE [LARGE SCALE GENOMIC DNA]</scope>
    <source>
        <strain evidence="3">DSM 19732 / NBRC 101661 / EBR45</strain>
    </source>
</reference>
<dbReference type="Gene3D" id="1.20.1420.60">
    <property type="match status" value="1"/>
</dbReference>
<dbReference type="RefSeq" id="WP_014254036.1">
    <property type="nucleotide sequence ID" value="NC_016627.1"/>
</dbReference>
<sequence length="142" mass="16911">MDKKIKAMLDEEWDNEELFYNISDYCIDKEIKDGYEKLDENEKHFFAIGKLLMEVNNGGFDQYFLNTEGEYIRDTLHFLNLIGETEFSKLFSKAVNIFESDKTDDEKDDAFCELDDEFYELESSAYENLYDKCISYIKEQVK</sequence>
<name>G8LUR5_ACECE</name>
<dbReference type="Proteomes" id="UP000005435">
    <property type="component" value="Chromosome"/>
</dbReference>
<protein>
    <recommendedName>
        <fullName evidence="1">DNA mimic protein DMP19 C-terminal domain-containing protein</fullName>
    </recommendedName>
</protein>
<gene>
    <name evidence="2" type="ordered locus">Clocl_0700</name>
</gene>
<keyword evidence="3" id="KW-1185">Reference proteome</keyword>
<dbReference type="AlphaFoldDB" id="G8LUR5"/>
<dbReference type="OrthoDB" id="2216871at2"/>
<dbReference type="Pfam" id="PF14300">
    <property type="entry name" value="DMP19"/>
    <property type="match status" value="1"/>
</dbReference>
<proteinExistence type="predicted"/>
<dbReference type="STRING" id="720554.Clocl_0700"/>
<evidence type="ECO:0000259" key="1">
    <source>
        <dbReference type="Pfam" id="PF14300"/>
    </source>
</evidence>
<accession>G8LUR5</accession>
<feature type="domain" description="DNA mimic protein DMP19 C-terminal" evidence="1">
    <location>
        <begin position="36"/>
        <end position="139"/>
    </location>
</feature>
<dbReference type="HOGENOM" id="CLU_1812397_0_0_9"/>
<dbReference type="EMBL" id="CP003065">
    <property type="protein sequence ID" value="AEV67405.1"/>
    <property type="molecule type" value="Genomic_DNA"/>
</dbReference>
<organism evidence="2 3">
    <name type="scientific">Acetivibrio clariflavus (strain DSM 19732 / NBRC 101661 / EBR45)</name>
    <name type="common">Clostridium clariflavum</name>
    <dbReference type="NCBI Taxonomy" id="720554"/>
    <lineage>
        <taxon>Bacteria</taxon>
        <taxon>Bacillati</taxon>
        <taxon>Bacillota</taxon>
        <taxon>Clostridia</taxon>
        <taxon>Eubacteriales</taxon>
        <taxon>Oscillospiraceae</taxon>
        <taxon>Acetivibrio</taxon>
    </lineage>
</organism>
<evidence type="ECO:0000313" key="2">
    <source>
        <dbReference type="EMBL" id="AEV67405.1"/>
    </source>
</evidence>
<reference evidence="3" key="1">
    <citation type="submission" date="2011-12" db="EMBL/GenBank/DDBJ databases">
        <title>Complete sequence of Clostridium clariflavum DSM 19732.</title>
        <authorList>
            <consortium name="US DOE Joint Genome Institute"/>
            <person name="Lucas S."/>
            <person name="Han J."/>
            <person name="Lapidus A."/>
            <person name="Cheng J.-F."/>
            <person name="Goodwin L."/>
            <person name="Pitluck S."/>
            <person name="Peters L."/>
            <person name="Teshima H."/>
            <person name="Detter J.C."/>
            <person name="Han C."/>
            <person name="Tapia R."/>
            <person name="Land M."/>
            <person name="Hauser L."/>
            <person name="Kyrpides N."/>
            <person name="Ivanova N."/>
            <person name="Pagani I."/>
            <person name="Kitzmiller T."/>
            <person name="Lynd L."/>
            <person name="Izquierdo J."/>
            <person name="Woyke T."/>
        </authorList>
    </citation>
    <scope>NUCLEOTIDE SEQUENCE [LARGE SCALE GENOMIC DNA]</scope>
    <source>
        <strain evidence="3">DSM 19732 / NBRC 101661 / EBR45</strain>
    </source>
</reference>